<comment type="caution">
    <text evidence="1">The sequence shown here is derived from an EMBL/GenBank/DDBJ whole genome shotgun (WGS) entry which is preliminary data.</text>
</comment>
<evidence type="ECO:0000313" key="1">
    <source>
        <dbReference type="EMBL" id="KAJ0007064.1"/>
    </source>
</evidence>
<sequence>MDRDSSDEDEDRESLIHQNDTKHNHQQQLHTIVHDEFDHPHSTLHIDDPAPSSRRRAGFNFSNVNKRYLFAIFLPLLILILYFSVDLRSLFPASIAKFRLDSITDSMRESELRALSLLKQQQSQLVSIWNQSFFNINNSNSNNNSNPFFQDAKSILLDQISLNQQIQQVLLSPHKVSNFSQNDDAWNPLFGFNSCRKNDSWVANKRTIEWKPKSDKYLFAICLSGQMSNHLICLEKHMFFAAVLGRVLVMPSFRVDYQYSRVLDIEHINNCVGRKVVVSFEEFEESRTNHLHIEKFICYFSSPRPCYIDDEHMKKLKQLELTIGKIETPWKEDTKKPSKKTIQDIEAKFKADDDVIAIGDVFYADVERDWVMQPGGPIAHKCKTLVEPSKLILLTAQRFVQTFLGSHFIALHFRRHGFLKFCNAKKPSCFYPIPQAADCITRIVERANAPVIYLSTDAAESETSLLQSLVVVNGKTIPLVKRPARNSAEKWDSLLYRHHLEGDTQVEAMLDKTICGLSSVFIGAPGSTFTEDILRLRKGWGSASVCDEYLCQGEDPNFIAEDE</sequence>
<name>A0ACC0X1A4_9ROSI</name>
<dbReference type="EMBL" id="CM047750">
    <property type="protein sequence ID" value="KAJ0007064.1"/>
    <property type="molecule type" value="Genomic_DNA"/>
</dbReference>
<organism evidence="1 2">
    <name type="scientific">Pistacia integerrima</name>
    <dbReference type="NCBI Taxonomy" id="434235"/>
    <lineage>
        <taxon>Eukaryota</taxon>
        <taxon>Viridiplantae</taxon>
        <taxon>Streptophyta</taxon>
        <taxon>Embryophyta</taxon>
        <taxon>Tracheophyta</taxon>
        <taxon>Spermatophyta</taxon>
        <taxon>Magnoliopsida</taxon>
        <taxon>eudicotyledons</taxon>
        <taxon>Gunneridae</taxon>
        <taxon>Pentapetalae</taxon>
        <taxon>rosids</taxon>
        <taxon>malvids</taxon>
        <taxon>Sapindales</taxon>
        <taxon>Anacardiaceae</taxon>
        <taxon>Pistacia</taxon>
    </lineage>
</organism>
<evidence type="ECO:0000313" key="2">
    <source>
        <dbReference type="Proteomes" id="UP001163603"/>
    </source>
</evidence>
<dbReference type="Proteomes" id="UP001163603">
    <property type="component" value="Chromosome 15"/>
</dbReference>
<keyword evidence="2" id="KW-1185">Reference proteome</keyword>
<gene>
    <name evidence="1" type="ORF">Pint_29465</name>
</gene>
<proteinExistence type="predicted"/>
<protein>
    <submittedName>
        <fullName evidence="1">Uncharacterized protein</fullName>
    </submittedName>
</protein>
<reference evidence="2" key="1">
    <citation type="journal article" date="2023" name="G3 (Bethesda)">
        <title>Genome assembly and association tests identify interacting loci associated with vigor, precocity, and sex in interspecific pistachio rootstocks.</title>
        <authorList>
            <person name="Palmer W."/>
            <person name="Jacygrad E."/>
            <person name="Sagayaradj S."/>
            <person name="Cavanaugh K."/>
            <person name="Han R."/>
            <person name="Bertier L."/>
            <person name="Beede B."/>
            <person name="Kafkas S."/>
            <person name="Golino D."/>
            <person name="Preece J."/>
            <person name="Michelmore R."/>
        </authorList>
    </citation>
    <scope>NUCLEOTIDE SEQUENCE [LARGE SCALE GENOMIC DNA]</scope>
</reference>
<accession>A0ACC0X1A4</accession>